<dbReference type="InterPro" id="IPR052351">
    <property type="entry name" value="Ornithine_N-alpha-AT"/>
</dbReference>
<evidence type="ECO:0000256" key="7">
    <source>
        <dbReference type="ARBA" id="ARBA00039058"/>
    </source>
</evidence>
<evidence type="ECO:0000256" key="9">
    <source>
        <dbReference type="ARBA" id="ARBA00045724"/>
    </source>
</evidence>
<keyword evidence="3" id="KW-0808">Transferase</keyword>
<name>A0AAU7NTD2_9GAMM</name>
<protein>
    <recommendedName>
        <fullName evidence="8">L-ornithine N(alpha)-acyltransferase</fullName>
        <ecNumber evidence="7">2.3.2.30</ecNumber>
    </recommendedName>
</protein>
<evidence type="ECO:0000256" key="5">
    <source>
        <dbReference type="ARBA" id="ARBA00023315"/>
    </source>
</evidence>
<dbReference type="RefSeq" id="WP_349431552.1">
    <property type="nucleotide sequence ID" value="NZ_CP157743.1"/>
</dbReference>
<dbReference type="PANTHER" id="PTHR37323">
    <property type="entry name" value="GCN5-RELATED N-ACETYLTRANSFERASE"/>
    <property type="match status" value="1"/>
</dbReference>
<dbReference type="GO" id="GO:0043810">
    <property type="term" value="F:ornithine-acyl [acyl carrier protein] N-acyltransferase activity"/>
    <property type="evidence" value="ECO:0007669"/>
    <property type="project" value="UniProtKB-EC"/>
</dbReference>
<accession>A0AAU7NTD2</accession>
<comment type="similarity">
    <text evidence="6">Belongs to the acetyltransferase family. OlsB subfamily.</text>
</comment>
<comment type="pathway">
    <text evidence="1">Lipid metabolism.</text>
</comment>
<dbReference type="InterPro" id="IPR045746">
    <property type="entry name" value="ACT14924-like_Acyltransf_dom"/>
</dbReference>
<dbReference type="EC" id="2.3.2.30" evidence="7"/>
<comment type="function">
    <text evidence="9">Catalyzes the first step in the biosynthesis of ornithine lipids, which are phosphorus-free membrane lipids. Catalyzes the 3-hydroxyacyl-acyl carrier protein-dependent acylation of ornithine to form lyso-ornithine lipid (LOL).</text>
</comment>
<dbReference type="KEGG" id="mech:Q9L42_018110"/>
<keyword evidence="2" id="KW-0444">Lipid biosynthesis</keyword>
<evidence type="ECO:0000256" key="10">
    <source>
        <dbReference type="ARBA" id="ARBA00047785"/>
    </source>
</evidence>
<gene>
    <name evidence="12" type="ORF">Q9L42_018110</name>
</gene>
<evidence type="ECO:0000256" key="3">
    <source>
        <dbReference type="ARBA" id="ARBA00022679"/>
    </source>
</evidence>
<dbReference type="GO" id="GO:0006629">
    <property type="term" value="P:lipid metabolic process"/>
    <property type="evidence" value="ECO:0007669"/>
    <property type="project" value="UniProtKB-KW"/>
</dbReference>
<dbReference type="SUPFAM" id="SSF69593">
    <property type="entry name" value="Glycerol-3-phosphate (1)-acyltransferase"/>
    <property type="match status" value="1"/>
</dbReference>
<keyword evidence="5 12" id="KW-0012">Acyltransferase</keyword>
<dbReference type="EMBL" id="CP157743">
    <property type="protein sequence ID" value="XBS20242.1"/>
    <property type="molecule type" value="Genomic_DNA"/>
</dbReference>
<dbReference type="Proteomes" id="UP001225378">
    <property type="component" value="Chromosome"/>
</dbReference>
<dbReference type="SMART" id="SM00563">
    <property type="entry name" value="PlsC"/>
    <property type="match status" value="1"/>
</dbReference>
<evidence type="ECO:0000313" key="13">
    <source>
        <dbReference type="Proteomes" id="UP001225378"/>
    </source>
</evidence>
<dbReference type="InterPro" id="IPR016181">
    <property type="entry name" value="Acyl_CoA_acyltransferase"/>
</dbReference>
<comment type="catalytic activity">
    <reaction evidence="10">
        <text>a (3R)-hydroxyacyl-[ACP] + L-ornithine = a lyso-ornithine lipid + holo-[ACP] + H(+)</text>
        <dbReference type="Rhea" id="RHEA:20633"/>
        <dbReference type="Rhea" id="RHEA-COMP:9685"/>
        <dbReference type="Rhea" id="RHEA-COMP:9945"/>
        <dbReference type="ChEBI" id="CHEBI:15378"/>
        <dbReference type="ChEBI" id="CHEBI:46911"/>
        <dbReference type="ChEBI" id="CHEBI:64479"/>
        <dbReference type="ChEBI" id="CHEBI:78827"/>
        <dbReference type="ChEBI" id="CHEBI:138482"/>
        <dbReference type="EC" id="2.3.2.30"/>
    </reaction>
    <physiologicalReaction direction="left-to-right" evidence="10">
        <dbReference type="Rhea" id="RHEA:20634"/>
    </physiologicalReaction>
</comment>
<organism evidence="12 13">
    <name type="scientific">Methylomarinum roseum</name>
    <dbReference type="NCBI Taxonomy" id="3067653"/>
    <lineage>
        <taxon>Bacteria</taxon>
        <taxon>Pseudomonadati</taxon>
        <taxon>Pseudomonadota</taxon>
        <taxon>Gammaproteobacteria</taxon>
        <taxon>Methylococcales</taxon>
        <taxon>Methylococcaceae</taxon>
        <taxon>Methylomarinum</taxon>
    </lineage>
</organism>
<reference evidence="12 13" key="1">
    <citation type="journal article" date="2024" name="Microbiology">
        <title>Methylomarinum rosea sp. nov., a novel halophilic methanotrophic bacterium from the hypersaline Lake Elton.</title>
        <authorList>
            <person name="Suleimanov R.Z."/>
            <person name="Oshkin I.Y."/>
            <person name="Danilova O.V."/>
            <person name="Suzina N.E."/>
            <person name="Dedysh S.N."/>
        </authorList>
    </citation>
    <scope>NUCLEOTIDE SEQUENCE [LARGE SCALE GENOMIC DNA]</scope>
    <source>
        <strain evidence="12 13">Ch1-1</strain>
    </source>
</reference>
<evidence type="ECO:0000313" key="12">
    <source>
        <dbReference type="EMBL" id="XBS20242.1"/>
    </source>
</evidence>
<dbReference type="SUPFAM" id="SSF55729">
    <property type="entry name" value="Acyl-CoA N-acyltransferases (Nat)"/>
    <property type="match status" value="1"/>
</dbReference>
<dbReference type="AlphaFoldDB" id="A0AAU7NTD2"/>
<sequence>MIDAEKILRETYPNLKVGKDSQLMRKIIKKLLHEDDFNKVIAKNQHLRGYAFLDKLLKHFKFSYQASPESYHNIPSEGRLIIVANHPIGTLDGLALVKMIRSVRPDVRIVANRVLSHMEPLQSVFLPIDVLSAKKSHKQAYQAMLAALENEEAVILFPAGEVSRITPKGVRDGKWKNGFIKLAKKARCPVLPVHIKAGNSACFYAASMLYKPMSTLLLVEEMFNKKNQDVKLKVGSPVPYPAFAESELSNKELSQRFRKHVMNLGKKGKKPLFDTITTVAHPVDRKMLKKALHQSRLLGVTKDGKKIFLYHYRDDCPVIQEIARLRELTFRSVEEGTGLAEDLDKYDVYYSHLVLWDDNDLEIVGSYRIGEGDKIMATQGMEGFYTHTLFNLNAQFQRYLPHSIELGRSFVQPRYWGQRSLDYLWYGIGAYLREQPQVKYLFGPVSISNAYPQLAKEVIISFYKQQFGSDLQLAKARTPFIVSEQTRQFAETEFTGDYKTSFRILTSELKKLGVKVPPLYKQYVELCTDKGCHFIDFNIDSDFNNCIDSLIIVELDKITAKKRQRYIERELAA</sequence>
<dbReference type="Pfam" id="PF19576">
    <property type="entry name" value="Acyltransf_2"/>
    <property type="match status" value="1"/>
</dbReference>
<keyword evidence="4" id="KW-0443">Lipid metabolism</keyword>
<evidence type="ECO:0000256" key="4">
    <source>
        <dbReference type="ARBA" id="ARBA00023098"/>
    </source>
</evidence>
<proteinExistence type="inferred from homology"/>
<dbReference type="InterPro" id="IPR002123">
    <property type="entry name" value="Plipid/glycerol_acylTrfase"/>
</dbReference>
<keyword evidence="13" id="KW-1185">Reference proteome</keyword>
<evidence type="ECO:0000259" key="11">
    <source>
        <dbReference type="SMART" id="SM00563"/>
    </source>
</evidence>
<dbReference type="Pfam" id="PF13444">
    <property type="entry name" value="Acetyltransf_5"/>
    <property type="match status" value="1"/>
</dbReference>
<dbReference type="CDD" id="cd07986">
    <property type="entry name" value="LPLAT_ACT14924-like"/>
    <property type="match status" value="1"/>
</dbReference>
<evidence type="ECO:0000256" key="2">
    <source>
        <dbReference type="ARBA" id="ARBA00022516"/>
    </source>
</evidence>
<feature type="domain" description="Phospholipid/glycerol acyltransferase" evidence="11">
    <location>
        <begin position="80"/>
        <end position="198"/>
    </location>
</feature>
<evidence type="ECO:0000256" key="6">
    <source>
        <dbReference type="ARBA" id="ARBA00038095"/>
    </source>
</evidence>
<dbReference type="PANTHER" id="PTHR37323:SF1">
    <property type="entry name" value="L-ORNITHINE N(ALPHA)-ACYLTRANSFERASE"/>
    <property type="match status" value="1"/>
</dbReference>
<dbReference type="Gene3D" id="3.40.630.30">
    <property type="match status" value="1"/>
</dbReference>
<evidence type="ECO:0000256" key="1">
    <source>
        <dbReference type="ARBA" id="ARBA00005189"/>
    </source>
</evidence>
<evidence type="ECO:0000256" key="8">
    <source>
        <dbReference type="ARBA" id="ARBA00039866"/>
    </source>
</evidence>